<dbReference type="CDD" id="cd21807">
    <property type="entry name" value="ABC-2_lan_permease_MutE_EpiE-like"/>
    <property type="match status" value="1"/>
</dbReference>
<keyword evidence="3" id="KW-1185">Reference proteome</keyword>
<name>A0A8I0DLD6_9CLOT</name>
<feature type="transmembrane region" description="Helical" evidence="1">
    <location>
        <begin position="154"/>
        <end position="179"/>
    </location>
</feature>
<keyword evidence="1" id="KW-0812">Transmembrane</keyword>
<feature type="transmembrane region" description="Helical" evidence="1">
    <location>
        <begin position="20"/>
        <end position="42"/>
    </location>
</feature>
<evidence type="ECO:0000313" key="3">
    <source>
        <dbReference type="Proteomes" id="UP000662088"/>
    </source>
</evidence>
<keyword evidence="1" id="KW-0472">Membrane</keyword>
<dbReference type="Proteomes" id="UP000662088">
    <property type="component" value="Unassembled WGS sequence"/>
</dbReference>
<dbReference type="InterPro" id="IPR021205">
    <property type="entry name" value="Lanti_perm_SpaE/MutE/EpiE-like"/>
</dbReference>
<sequence length="240" mass="27426">MFNMIKAEHLKQKSTFQKVLIWLGPTITLLLVLVLMGGNYIQSGGYNWWYMFILPASLTMISSFVINNDSKRTFHGLFSVVIDKDKIWYSKIILCTIYLGITCLIFFLEVTIMGYLFKCTIPIQFSFLASVLLFILSSWQIPLFMYVSMRFSTSFAVIISLVCNCGLGVICSVTSIWWIPFAITPRIMCHVISILPNGLSVDNGSYPFDIKIIIIGLLITVILYLLISYISAKWFEKQEI</sequence>
<organism evidence="2 3">
    <name type="scientific">Clostridium lentum</name>
    <dbReference type="NCBI Taxonomy" id="2763037"/>
    <lineage>
        <taxon>Bacteria</taxon>
        <taxon>Bacillati</taxon>
        <taxon>Bacillota</taxon>
        <taxon>Clostridia</taxon>
        <taxon>Eubacteriales</taxon>
        <taxon>Clostridiaceae</taxon>
        <taxon>Clostridium</taxon>
    </lineage>
</organism>
<evidence type="ECO:0000313" key="2">
    <source>
        <dbReference type="EMBL" id="MBC5640058.1"/>
    </source>
</evidence>
<gene>
    <name evidence="2" type="ORF">H8R92_06350</name>
</gene>
<protein>
    <submittedName>
        <fullName evidence="2">Lantibiotic immunity ABC transporter MutE/EpiE family permease subunit</fullName>
    </submittedName>
</protein>
<dbReference type="RefSeq" id="WP_186835003.1">
    <property type="nucleotide sequence ID" value="NZ_JACOOQ010000008.1"/>
</dbReference>
<evidence type="ECO:0000256" key="1">
    <source>
        <dbReference type="SAM" id="Phobius"/>
    </source>
</evidence>
<feature type="transmembrane region" description="Helical" evidence="1">
    <location>
        <begin position="123"/>
        <end position="147"/>
    </location>
</feature>
<feature type="transmembrane region" description="Helical" evidence="1">
    <location>
        <begin position="88"/>
        <end position="117"/>
    </location>
</feature>
<keyword evidence="1" id="KW-1133">Transmembrane helix</keyword>
<dbReference type="AlphaFoldDB" id="A0A8I0DLD6"/>
<proteinExistence type="predicted"/>
<dbReference type="NCBIfam" id="TIGR03732">
    <property type="entry name" value="lanti_perm_MutE"/>
    <property type="match status" value="1"/>
</dbReference>
<dbReference type="EMBL" id="JACOOQ010000008">
    <property type="protein sequence ID" value="MBC5640058.1"/>
    <property type="molecule type" value="Genomic_DNA"/>
</dbReference>
<feature type="transmembrane region" description="Helical" evidence="1">
    <location>
        <begin position="212"/>
        <end position="232"/>
    </location>
</feature>
<accession>A0A8I0DLD6</accession>
<feature type="transmembrane region" description="Helical" evidence="1">
    <location>
        <begin position="48"/>
        <end position="67"/>
    </location>
</feature>
<comment type="caution">
    <text evidence="2">The sequence shown here is derived from an EMBL/GenBank/DDBJ whole genome shotgun (WGS) entry which is preliminary data.</text>
</comment>
<reference evidence="2" key="1">
    <citation type="submission" date="2020-08" db="EMBL/GenBank/DDBJ databases">
        <title>Genome public.</title>
        <authorList>
            <person name="Liu C."/>
            <person name="Sun Q."/>
        </authorList>
    </citation>
    <scope>NUCLEOTIDE SEQUENCE</scope>
    <source>
        <strain evidence="2">NSJ-42</strain>
    </source>
</reference>